<dbReference type="EMBL" id="AOJK01000011">
    <property type="protein sequence ID" value="ELZ47779.1"/>
    <property type="molecule type" value="Genomic_DNA"/>
</dbReference>
<reference evidence="2 3" key="1">
    <citation type="journal article" date="2014" name="PLoS Genet.">
        <title>Phylogenetically driven sequencing of extremely halophilic archaea reveals strategies for static and dynamic osmo-response.</title>
        <authorList>
            <person name="Becker E.A."/>
            <person name="Seitzer P.M."/>
            <person name="Tritt A."/>
            <person name="Larsen D."/>
            <person name="Krusor M."/>
            <person name="Yao A.I."/>
            <person name="Wu D."/>
            <person name="Madern D."/>
            <person name="Eisen J.A."/>
            <person name="Darling A.E."/>
            <person name="Facciotti M.T."/>
        </authorList>
    </citation>
    <scope>NUCLEOTIDE SEQUENCE [LARGE SCALE GENOMIC DNA]</scope>
    <source>
        <strain evidence="2 3">DSM 19288</strain>
    </source>
</reference>
<accession>M0EMZ0</accession>
<keyword evidence="3" id="KW-1185">Reference proteome</keyword>
<evidence type="ECO:0000313" key="2">
    <source>
        <dbReference type="EMBL" id="ELZ47779.1"/>
    </source>
</evidence>
<sequence length="372" mass="41542">MSDLDRSLRIRAFLERWSGVFLAALLILAAVGGWWSYQVHATPDVESEQVVVEQWSESTTYEHSAVITNDSLVFEEGERVRNRPVYYVNLSRQLDVTYVYEHTAESGSVNVTTDLRLQYRGVEGDTVLWQYTEPLASGQDDDITNEDNHTVDAAVEIDSVFETIRTIEQQLGAAGTIEIRIVAASAVEGTLAGQPVSETYESTMPMTVNPQTFRVLEINTVDEPGQRTETVERTVEPGRVEALGSVLLAFLGISGVVGLLIVQRSGYATLSSDEREILDIQQQEQEFSEWITRGTFPSERDYEATVLVDDLEGLVDVAIDTNKRVIKDEQLGVSTVLDGDFAYLYVRPDSPASDWLVNYADMTMDEFDEAKI</sequence>
<dbReference type="OrthoDB" id="270764at2157"/>
<name>M0EMZ0_9EURY</name>
<gene>
    <name evidence="2" type="ORF">C463_02146</name>
</gene>
<dbReference type="InterPro" id="IPR035185">
    <property type="entry name" value="DUF5305"/>
</dbReference>
<dbReference type="Pfam" id="PF17231">
    <property type="entry name" value="DUF5305"/>
    <property type="match status" value="1"/>
</dbReference>
<evidence type="ECO:0000256" key="1">
    <source>
        <dbReference type="SAM" id="Phobius"/>
    </source>
</evidence>
<feature type="transmembrane region" description="Helical" evidence="1">
    <location>
        <begin position="20"/>
        <end position="37"/>
    </location>
</feature>
<proteinExistence type="predicted"/>
<dbReference type="RefSeq" id="WP_008440663.1">
    <property type="nucleotide sequence ID" value="NZ_AOJK01000011.1"/>
</dbReference>
<keyword evidence="1" id="KW-0472">Membrane</keyword>
<comment type="caution">
    <text evidence="2">The sequence shown here is derived from an EMBL/GenBank/DDBJ whole genome shotgun (WGS) entry which is preliminary data.</text>
</comment>
<organism evidence="2 3">
    <name type="scientific">Halorubrum californiense DSM 19288</name>
    <dbReference type="NCBI Taxonomy" id="1227465"/>
    <lineage>
        <taxon>Archaea</taxon>
        <taxon>Methanobacteriati</taxon>
        <taxon>Methanobacteriota</taxon>
        <taxon>Stenosarchaea group</taxon>
        <taxon>Halobacteria</taxon>
        <taxon>Halobacteriales</taxon>
        <taxon>Haloferacaceae</taxon>
        <taxon>Halorubrum</taxon>
    </lineage>
</organism>
<evidence type="ECO:0008006" key="4">
    <source>
        <dbReference type="Google" id="ProtNLM"/>
    </source>
</evidence>
<keyword evidence="1" id="KW-1133">Transmembrane helix</keyword>
<dbReference type="Proteomes" id="UP000011586">
    <property type="component" value="Unassembled WGS sequence"/>
</dbReference>
<dbReference type="PATRIC" id="fig|1227465.4.peg.421"/>
<keyword evidence="1" id="KW-0812">Transmembrane</keyword>
<protein>
    <recommendedName>
        <fullName evidence="4">DUF5305 domain-containing protein</fullName>
    </recommendedName>
</protein>
<evidence type="ECO:0000313" key="3">
    <source>
        <dbReference type="Proteomes" id="UP000011586"/>
    </source>
</evidence>
<dbReference type="AlphaFoldDB" id="M0EMZ0"/>